<dbReference type="EMBL" id="BART01022592">
    <property type="protein sequence ID" value="GAG98311.1"/>
    <property type="molecule type" value="Genomic_DNA"/>
</dbReference>
<sequence length="50" mass="5486">VKDVPNAIIVRGITLLKLKIIFSYRLKTKKVPPNIAIAKNIENSSSPGII</sequence>
<feature type="non-terminal residue" evidence="1">
    <location>
        <position position="1"/>
    </location>
</feature>
<proteinExistence type="predicted"/>
<dbReference type="AlphaFoldDB" id="X1DPF5"/>
<reference evidence="1" key="1">
    <citation type="journal article" date="2014" name="Front. Microbiol.">
        <title>High frequency of phylogenetically diverse reductive dehalogenase-homologous genes in deep subseafloor sedimentary metagenomes.</title>
        <authorList>
            <person name="Kawai M."/>
            <person name="Futagami T."/>
            <person name="Toyoda A."/>
            <person name="Takaki Y."/>
            <person name="Nishi S."/>
            <person name="Hori S."/>
            <person name="Arai W."/>
            <person name="Tsubouchi T."/>
            <person name="Morono Y."/>
            <person name="Uchiyama I."/>
            <person name="Ito T."/>
            <person name="Fujiyama A."/>
            <person name="Inagaki F."/>
            <person name="Takami H."/>
        </authorList>
    </citation>
    <scope>NUCLEOTIDE SEQUENCE</scope>
    <source>
        <strain evidence="1">Expedition CK06-06</strain>
    </source>
</reference>
<evidence type="ECO:0000313" key="1">
    <source>
        <dbReference type="EMBL" id="GAG98311.1"/>
    </source>
</evidence>
<gene>
    <name evidence="1" type="ORF">S01H4_41324</name>
</gene>
<accession>X1DPF5</accession>
<name>X1DPF5_9ZZZZ</name>
<comment type="caution">
    <text evidence="1">The sequence shown here is derived from an EMBL/GenBank/DDBJ whole genome shotgun (WGS) entry which is preliminary data.</text>
</comment>
<organism evidence="1">
    <name type="scientific">marine sediment metagenome</name>
    <dbReference type="NCBI Taxonomy" id="412755"/>
    <lineage>
        <taxon>unclassified sequences</taxon>
        <taxon>metagenomes</taxon>
        <taxon>ecological metagenomes</taxon>
    </lineage>
</organism>
<protein>
    <submittedName>
        <fullName evidence="1">Uncharacterized protein</fullName>
    </submittedName>
</protein>